<name>A0ABM4I5T3_ODOVR</name>
<gene>
    <name evidence="3" type="primary">ZNF596</name>
</gene>
<proteinExistence type="predicted"/>
<dbReference type="GeneID" id="110152166"/>
<reference evidence="3" key="2">
    <citation type="submission" date="2025-08" db="UniProtKB">
        <authorList>
            <consortium name="RefSeq"/>
        </authorList>
    </citation>
    <scope>IDENTIFICATION</scope>
    <source>
        <tissue evidence="3">Tongue muscle</tissue>
    </source>
</reference>
<sequence length="121" mass="12809">MPGAPLPGSSRIRFRIRGHFGPAFRPAVSSRGPFPNRAVSGPHLQRALSLSAPLGAARDSAPFRGPANPQPPVFSRSGRVPPLAPLRGHRLSDLPNPGIEPRSPALQADSLPAGPPRKRTR</sequence>
<evidence type="ECO:0000313" key="2">
    <source>
        <dbReference type="Proteomes" id="UP001652640"/>
    </source>
</evidence>
<dbReference type="Proteomes" id="UP001652640">
    <property type="component" value="Chromosome 4"/>
</dbReference>
<feature type="region of interest" description="Disordered" evidence="1">
    <location>
        <begin position="24"/>
        <end position="121"/>
    </location>
</feature>
<accession>A0ABM4I5T3</accession>
<organism evidence="2 3">
    <name type="scientific">Odocoileus virginianus</name>
    <name type="common">White-tailed deer</name>
    <dbReference type="NCBI Taxonomy" id="9874"/>
    <lineage>
        <taxon>Eukaryota</taxon>
        <taxon>Metazoa</taxon>
        <taxon>Chordata</taxon>
        <taxon>Craniata</taxon>
        <taxon>Vertebrata</taxon>
        <taxon>Euteleostomi</taxon>
        <taxon>Mammalia</taxon>
        <taxon>Eutheria</taxon>
        <taxon>Laurasiatheria</taxon>
        <taxon>Artiodactyla</taxon>
        <taxon>Ruminantia</taxon>
        <taxon>Pecora</taxon>
        <taxon>Cervidae</taxon>
        <taxon>Odocoileinae</taxon>
        <taxon>Odocoileus</taxon>
    </lineage>
</organism>
<evidence type="ECO:0000256" key="1">
    <source>
        <dbReference type="SAM" id="MobiDB-lite"/>
    </source>
</evidence>
<evidence type="ECO:0000313" key="3">
    <source>
        <dbReference type="RefSeq" id="XP_070323180.1"/>
    </source>
</evidence>
<keyword evidence="2" id="KW-1185">Reference proteome</keyword>
<reference evidence="2" key="1">
    <citation type="journal article" date="2022" name="J. Hered.">
        <title>A De Novo Chromosome-Level Genome Assembly of the White-Tailed Deer, Odocoileus Virginianus.</title>
        <authorList>
            <person name="London E.W."/>
            <person name="Roca A.L."/>
            <person name="Novakofski J.E."/>
            <person name="Mateus-Pinilla N.E."/>
        </authorList>
    </citation>
    <scope>NUCLEOTIDE SEQUENCE [LARGE SCALE GENOMIC DNA]</scope>
</reference>
<protein>
    <submittedName>
        <fullName evidence="3">Zinc finger protein 596 isoform X5</fullName>
    </submittedName>
</protein>
<dbReference type="RefSeq" id="XP_070323180.1">
    <property type="nucleotide sequence ID" value="XM_070467079.1"/>
</dbReference>